<dbReference type="GO" id="GO:0016020">
    <property type="term" value="C:membrane"/>
    <property type="evidence" value="ECO:0007669"/>
    <property type="project" value="TreeGrafter"/>
</dbReference>
<evidence type="ECO:0000256" key="3">
    <source>
        <dbReference type="SAM" id="SignalP"/>
    </source>
</evidence>
<dbReference type="GO" id="GO:0005975">
    <property type="term" value="P:carbohydrate metabolic process"/>
    <property type="evidence" value="ECO:0007669"/>
    <property type="project" value="InterPro"/>
</dbReference>
<dbReference type="PROSITE" id="PS51677">
    <property type="entry name" value="NODB"/>
    <property type="match status" value="1"/>
</dbReference>
<dbReference type="RefSeq" id="WP_110681136.1">
    <property type="nucleotide sequence ID" value="NZ_QJRX01000002.1"/>
</dbReference>
<accession>A0A2V4ME95</accession>
<keyword evidence="2" id="KW-0378">Hydrolase</keyword>
<dbReference type="InterPro" id="IPR011330">
    <property type="entry name" value="Glyco_hydro/deAcase_b/a-brl"/>
</dbReference>
<organism evidence="5 6">
    <name type="scientific">Aquipseudomonas alcaligenes</name>
    <name type="common">Pseudomonas alcaligenes</name>
    <dbReference type="NCBI Taxonomy" id="43263"/>
    <lineage>
        <taxon>Bacteria</taxon>
        <taxon>Pseudomonadati</taxon>
        <taxon>Pseudomonadota</taxon>
        <taxon>Gammaproteobacteria</taxon>
        <taxon>Pseudomonadales</taxon>
        <taxon>Pseudomonadaceae</taxon>
        <taxon>Aquipseudomonas</taxon>
    </lineage>
</organism>
<dbReference type="GO" id="GO:0046872">
    <property type="term" value="F:metal ion binding"/>
    <property type="evidence" value="ECO:0007669"/>
    <property type="project" value="UniProtKB-KW"/>
</dbReference>
<feature type="domain" description="NodB homology" evidence="4">
    <location>
        <begin position="184"/>
        <end position="371"/>
    </location>
</feature>
<name>A0A2V4ME95_AQUAC</name>
<evidence type="ECO:0000313" key="6">
    <source>
        <dbReference type="Proteomes" id="UP000248146"/>
    </source>
</evidence>
<dbReference type="PANTHER" id="PTHR10587">
    <property type="entry name" value="GLYCOSYL TRANSFERASE-RELATED"/>
    <property type="match status" value="1"/>
</dbReference>
<dbReference type="Proteomes" id="UP000248146">
    <property type="component" value="Unassembled WGS sequence"/>
</dbReference>
<sequence length="375" mass="42298">MLIRYLPLVLALFAGAVQAAGPARFATLDRATWPEPLHSQAAFDTASRAEILTFAQVLQASEGLDEGGWSRRLGLKSVNLQSVVRVRERFWQRLLENYRLASRACAPAVDFCPPVVDLAGLQEQSRQLVVARESRYFAWAEASRHFHRNYLNEQMRLAALFPRISSEIELFSAQERNGDELADMQFLLTFDDGPSVQGGSSDRLADWLRQQGLSATFYVLGGNLQQRLQKTSAEAVRQLYAGQCVASHGWAHNSHASWSDWQDSVIRTRELLQQSVPELYVPLFRPPYGQRRADSQAFFAGQGLQVALWQIDSQDWSGQVGAEAAGQRVLTLMLLWRRGVLLFHDIQRKAEGGLPWLLRATAGVPLQWQDCRSYR</sequence>
<feature type="signal peptide" evidence="3">
    <location>
        <begin position="1"/>
        <end position="19"/>
    </location>
</feature>
<dbReference type="Pfam" id="PF01522">
    <property type="entry name" value="Polysacc_deac_1"/>
    <property type="match status" value="1"/>
</dbReference>
<proteinExistence type="predicted"/>
<dbReference type="PANTHER" id="PTHR10587:SF133">
    <property type="entry name" value="CHITIN DEACETYLASE 1-RELATED"/>
    <property type="match status" value="1"/>
</dbReference>
<feature type="chain" id="PRO_5016144755" evidence="3">
    <location>
        <begin position="20"/>
        <end position="375"/>
    </location>
</feature>
<dbReference type="EMBL" id="QJRX01000002">
    <property type="protein sequence ID" value="PYC28466.1"/>
    <property type="molecule type" value="Genomic_DNA"/>
</dbReference>
<evidence type="ECO:0000259" key="4">
    <source>
        <dbReference type="PROSITE" id="PS51677"/>
    </source>
</evidence>
<keyword evidence="3" id="KW-0732">Signal</keyword>
<dbReference type="AlphaFoldDB" id="A0A2V4ME95"/>
<keyword evidence="1" id="KW-0479">Metal-binding</keyword>
<dbReference type="CDD" id="cd10917">
    <property type="entry name" value="CE4_NodB_like_6s_7s"/>
    <property type="match status" value="1"/>
</dbReference>
<evidence type="ECO:0000256" key="2">
    <source>
        <dbReference type="ARBA" id="ARBA00022801"/>
    </source>
</evidence>
<comment type="caution">
    <text evidence="5">The sequence shown here is derived from an EMBL/GenBank/DDBJ whole genome shotgun (WGS) entry which is preliminary data.</text>
</comment>
<dbReference type="Gene3D" id="3.20.20.370">
    <property type="entry name" value="Glycoside hydrolase/deacetylase"/>
    <property type="match status" value="1"/>
</dbReference>
<dbReference type="InterPro" id="IPR050248">
    <property type="entry name" value="Polysacc_deacetylase_ArnD"/>
</dbReference>
<dbReference type="GO" id="GO:0016810">
    <property type="term" value="F:hydrolase activity, acting on carbon-nitrogen (but not peptide) bonds"/>
    <property type="evidence" value="ECO:0007669"/>
    <property type="project" value="InterPro"/>
</dbReference>
<reference evidence="5 6" key="1">
    <citation type="submission" date="2018-06" db="EMBL/GenBank/DDBJ databases">
        <title>Pseudomonas diversity within urban Lake Michigan freshwaters.</title>
        <authorList>
            <person name="Batrich M."/>
            <person name="Hatzopoulos T."/>
            <person name="Putonti C."/>
        </authorList>
    </citation>
    <scope>NUCLEOTIDE SEQUENCE [LARGE SCALE GENOMIC DNA]</scope>
    <source>
        <strain evidence="5 6">MB-090714</strain>
    </source>
</reference>
<dbReference type="SUPFAM" id="SSF88713">
    <property type="entry name" value="Glycoside hydrolase/deacetylase"/>
    <property type="match status" value="1"/>
</dbReference>
<evidence type="ECO:0000313" key="5">
    <source>
        <dbReference type="EMBL" id="PYC28466.1"/>
    </source>
</evidence>
<protein>
    <submittedName>
        <fullName evidence="5">Polysaccharide deacetylase</fullName>
    </submittedName>
</protein>
<dbReference type="OrthoDB" id="9816280at2"/>
<dbReference type="InterPro" id="IPR002509">
    <property type="entry name" value="NODB_dom"/>
</dbReference>
<gene>
    <name evidence="5" type="ORF">DMO17_04615</name>
</gene>
<evidence type="ECO:0000256" key="1">
    <source>
        <dbReference type="ARBA" id="ARBA00022723"/>
    </source>
</evidence>